<dbReference type="Proteomes" id="UP001177140">
    <property type="component" value="Unassembled WGS sequence"/>
</dbReference>
<organism evidence="1 2">
    <name type="scientific">Papaver nudicaule</name>
    <name type="common">Iceland poppy</name>
    <dbReference type="NCBI Taxonomy" id="74823"/>
    <lineage>
        <taxon>Eukaryota</taxon>
        <taxon>Viridiplantae</taxon>
        <taxon>Streptophyta</taxon>
        <taxon>Embryophyta</taxon>
        <taxon>Tracheophyta</taxon>
        <taxon>Spermatophyta</taxon>
        <taxon>Magnoliopsida</taxon>
        <taxon>Ranunculales</taxon>
        <taxon>Papaveraceae</taxon>
        <taxon>Papaveroideae</taxon>
        <taxon>Papaver</taxon>
    </lineage>
</organism>
<accession>A0AA41S5R3</accession>
<keyword evidence="2" id="KW-1185">Reference proteome</keyword>
<name>A0AA41S5R3_PAPNU</name>
<proteinExistence type="predicted"/>
<reference evidence="1" key="1">
    <citation type="submission" date="2022-03" db="EMBL/GenBank/DDBJ databases">
        <title>A functionally conserved STORR gene fusion in Papaver species that diverged 16.8 million years ago.</title>
        <authorList>
            <person name="Catania T."/>
        </authorList>
    </citation>
    <scope>NUCLEOTIDE SEQUENCE</scope>
    <source>
        <strain evidence="1">S-191538</strain>
    </source>
</reference>
<evidence type="ECO:0000313" key="2">
    <source>
        <dbReference type="Proteomes" id="UP001177140"/>
    </source>
</evidence>
<protein>
    <submittedName>
        <fullName evidence="1">Uncharacterized protein</fullName>
    </submittedName>
</protein>
<dbReference type="EMBL" id="JAJJMA010061925">
    <property type="protein sequence ID" value="MCL7026863.1"/>
    <property type="molecule type" value="Genomic_DNA"/>
</dbReference>
<comment type="caution">
    <text evidence="1">The sequence shown here is derived from an EMBL/GenBank/DDBJ whole genome shotgun (WGS) entry which is preliminary data.</text>
</comment>
<evidence type="ECO:0000313" key="1">
    <source>
        <dbReference type="EMBL" id="MCL7026863.1"/>
    </source>
</evidence>
<gene>
    <name evidence="1" type="ORF">MKW94_016104</name>
</gene>
<sequence>MLQEHAAADLDKSVPDYNTEDYLTEIQHRGKAMSEKVNQLTANIFVWFAQSKDSRKFKSLEFMLQENVKRIYGLSIDAASAILVSDKLEMLYQELLNGNCEPIEELRKSTSWVGKGMIDKMMKNEKKHRRKSRIGGPCLKIAKPKKTSKHHHLGRLQQRISTLDITDP</sequence>
<dbReference type="AlphaFoldDB" id="A0AA41S5R3"/>